<feature type="transmembrane region" description="Helical" evidence="1">
    <location>
        <begin position="364"/>
        <end position="385"/>
    </location>
</feature>
<evidence type="ECO:0008006" key="4">
    <source>
        <dbReference type="Google" id="ProtNLM"/>
    </source>
</evidence>
<feature type="transmembrane region" description="Helical" evidence="1">
    <location>
        <begin position="298"/>
        <end position="316"/>
    </location>
</feature>
<reference evidence="2 3" key="1">
    <citation type="submission" date="2016-12" db="EMBL/GenBank/DDBJ databases">
        <authorList>
            <person name="Song W.-J."/>
            <person name="Kurnit D.M."/>
        </authorList>
    </citation>
    <scope>NUCLEOTIDE SEQUENCE [LARGE SCALE GENOMIC DNA]</scope>
    <source>
        <strain evidence="2 3">IMCC3135</strain>
    </source>
</reference>
<keyword evidence="3" id="KW-1185">Reference proteome</keyword>
<feature type="transmembrane region" description="Helical" evidence="1">
    <location>
        <begin position="12"/>
        <end position="37"/>
    </location>
</feature>
<dbReference type="KEGG" id="gai:IMCC3135_08050"/>
<organism evidence="2 3">
    <name type="scientific">Granulosicoccus antarcticus IMCC3135</name>
    <dbReference type="NCBI Taxonomy" id="1192854"/>
    <lineage>
        <taxon>Bacteria</taxon>
        <taxon>Pseudomonadati</taxon>
        <taxon>Pseudomonadota</taxon>
        <taxon>Gammaproteobacteria</taxon>
        <taxon>Chromatiales</taxon>
        <taxon>Granulosicoccaceae</taxon>
        <taxon>Granulosicoccus</taxon>
    </lineage>
</organism>
<feature type="transmembrane region" description="Helical" evidence="1">
    <location>
        <begin position="76"/>
        <end position="94"/>
    </location>
</feature>
<sequence>MLNLPSARSATGYFYQFLGAHSLLIGLLPFFLPVYLWQKGLDLAGLSLLVGVSGLSFAAALSLWQRMARRWPMKHLISLTFALEFLLIASVGLLTEVPGAALFTPPDGTLSVTTAQLCFAALVIGMANGFYNAFFWTSQRTLFLRQLGSNDTGRQYGNFQIFVTLILKIGILLGGTLLETGGLIWLLALSAGISLASSRHLATQPPGQQPIVDPETLAKPVTILRSLAHKDGQGSRAVFLSDGIFLYLESHFWTLTLFLMVREDFSRLGIAVVVLALVFAALFYLVKNRIDQLDIARVYRAAVWLYLASWLLRFTLNTESEGASLWIALIFITFFSSFFRLAFNKRFFDVARTNGSMQYLLIKSYLSQIFLGLTFLILGAALLVIPIPHDLALQYLYVPAGLLSLIYLRYSDKD</sequence>
<gene>
    <name evidence="2" type="ORF">IMCC3135_08050</name>
</gene>
<accession>A0A2Z2NKP4</accession>
<dbReference type="SUPFAM" id="SSF103473">
    <property type="entry name" value="MFS general substrate transporter"/>
    <property type="match status" value="1"/>
</dbReference>
<dbReference type="InterPro" id="IPR036259">
    <property type="entry name" value="MFS_trans_sf"/>
</dbReference>
<keyword evidence="1" id="KW-1133">Transmembrane helix</keyword>
<keyword evidence="1" id="KW-0812">Transmembrane</keyword>
<dbReference type="AlphaFoldDB" id="A0A2Z2NKP4"/>
<name>A0A2Z2NKP4_9GAMM</name>
<dbReference type="EMBL" id="CP018632">
    <property type="protein sequence ID" value="ASJ71713.1"/>
    <property type="molecule type" value="Genomic_DNA"/>
</dbReference>
<feature type="transmembrane region" description="Helical" evidence="1">
    <location>
        <begin position="322"/>
        <end position="343"/>
    </location>
</feature>
<evidence type="ECO:0000313" key="3">
    <source>
        <dbReference type="Proteomes" id="UP000250079"/>
    </source>
</evidence>
<keyword evidence="1" id="KW-0472">Membrane</keyword>
<dbReference type="Gene3D" id="1.20.1250.20">
    <property type="entry name" value="MFS general substrate transporter like domains"/>
    <property type="match status" value="1"/>
</dbReference>
<feature type="transmembrane region" description="Helical" evidence="1">
    <location>
        <begin position="156"/>
        <end position="177"/>
    </location>
</feature>
<protein>
    <recommendedName>
        <fullName evidence="4">Major facilitator superfamily (MFS) profile domain-containing protein</fullName>
    </recommendedName>
</protein>
<feature type="transmembrane region" description="Helical" evidence="1">
    <location>
        <begin position="391"/>
        <end position="410"/>
    </location>
</feature>
<evidence type="ECO:0000313" key="2">
    <source>
        <dbReference type="EMBL" id="ASJ71713.1"/>
    </source>
</evidence>
<dbReference type="OrthoDB" id="6211049at2"/>
<feature type="transmembrane region" description="Helical" evidence="1">
    <location>
        <begin position="114"/>
        <end position="135"/>
    </location>
</feature>
<proteinExistence type="predicted"/>
<dbReference type="Proteomes" id="UP000250079">
    <property type="component" value="Chromosome"/>
</dbReference>
<evidence type="ECO:0000256" key="1">
    <source>
        <dbReference type="SAM" id="Phobius"/>
    </source>
</evidence>
<feature type="transmembrane region" description="Helical" evidence="1">
    <location>
        <begin position="265"/>
        <end position="286"/>
    </location>
</feature>
<dbReference type="RefSeq" id="WP_088917115.1">
    <property type="nucleotide sequence ID" value="NZ_CP018632.1"/>
</dbReference>
<feature type="transmembrane region" description="Helical" evidence="1">
    <location>
        <begin position="43"/>
        <end position="64"/>
    </location>
</feature>